<feature type="signal peptide" evidence="2">
    <location>
        <begin position="1"/>
        <end position="22"/>
    </location>
</feature>
<reference evidence="3" key="1">
    <citation type="submission" date="2023-06" db="EMBL/GenBank/DDBJ databases">
        <title>Male Hemibagrus guttatus genome.</title>
        <authorList>
            <person name="Bian C."/>
        </authorList>
    </citation>
    <scope>NUCLEOTIDE SEQUENCE</scope>
    <source>
        <strain evidence="3">Male_cb2023</strain>
        <tissue evidence="3">Muscle</tissue>
    </source>
</reference>
<dbReference type="AlphaFoldDB" id="A0AAE0RFL5"/>
<gene>
    <name evidence="3" type="ORF">QTP70_033536</name>
</gene>
<evidence type="ECO:0000256" key="1">
    <source>
        <dbReference type="SAM" id="Phobius"/>
    </source>
</evidence>
<comment type="caution">
    <text evidence="3">The sequence shown here is derived from an EMBL/GenBank/DDBJ whole genome shotgun (WGS) entry which is preliminary data.</text>
</comment>
<keyword evidence="1" id="KW-0812">Transmembrane</keyword>
<organism evidence="3 4">
    <name type="scientific">Hemibagrus guttatus</name>
    <dbReference type="NCBI Taxonomy" id="175788"/>
    <lineage>
        <taxon>Eukaryota</taxon>
        <taxon>Metazoa</taxon>
        <taxon>Chordata</taxon>
        <taxon>Craniata</taxon>
        <taxon>Vertebrata</taxon>
        <taxon>Euteleostomi</taxon>
        <taxon>Actinopterygii</taxon>
        <taxon>Neopterygii</taxon>
        <taxon>Teleostei</taxon>
        <taxon>Ostariophysi</taxon>
        <taxon>Siluriformes</taxon>
        <taxon>Bagridae</taxon>
        <taxon>Hemibagrus</taxon>
    </lineage>
</organism>
<feature type="transmembrane region" description="Helical" evidence="1">
    <location>
        <begin position="112"/>
        <end position="132"/>
    </location>
</feature>
<keyword evidence="1" id="KW-0472">Membrane</keyword>
<evidence type="ECO:0000313" key="4">
    <source>
        <dbReference type="Proteomes" id="UP001274896"/>
    </source>
</evidence>
<sequence length="136" mass="15425">MYTIRKLYISCLVIFCMNWTLSEVPPQCCVESFTNKSVMYRVSTGERCRNMWNREKTPIKDEHGNVNNSIVLDYGPNWILLTGNFSGINFRCMDPDQCEPGGVPEPTPPSNVSVILIIIIAVIVVAIVIICLRRSR</sequence>
<evidence type="ECO:0000313" key="3">
    <source>
        <dbReference type="EMBL" id="KAK3552081.1"/>
    </source>
</evidence>
<keyword evidence="1" id="KW-1133">Transmembrane helix</keyword>
<dbReference type="Proteomes" id="UP001274896">
    <property type="component" value="Unassembled WGS sequence"/>
</dbReference>
<dbReference type="EMBL" id="JAUCMX010000003">
    <property type="protein sequence ID" value="KAK3552081.1"/>
    <property type="molecule type" value="Genomic_DNA"/>
</dbReference>
<feature type="chain" id="PRO_5042083214" evidence="2">
    <location>
        <begin position="23"/>
        <end position="136"/>
    </location>
</feature>
<keyword evidence="2" id="KW-0732">Signal</keyword>
<keyword evidence="4" id="KW-1185">Reference proteome</keyword>
<proteinExistence type="predicted"/>
<accession>A0AAE0RFL5</accession>
<name>A0AAE0RFL5_9TELE</name>
<protein>
    <submittedName>
        <fullName evidence="3">Uncharacterized protein</fullName>
    </submittedName>
</protein>
<evidence type="ECO:0000256" key="2">
    <source>
        <dbReference type="SAM" id="SignalP"/>
    </source>
</evidence>